<reference evidence="8 9" key="1">
    <citation type="journal article" date="2018" name="IMA Fungus">
        <title>IMA Genome-F 9: Draft genome sequence of Annulohypoxylon stygium, Aspergillus mulundensis, Berkeleyomyces basicola (syn. Thielaviopsis basicola), Ceratocystis smalleyi, two Cercospora beticola strains, Coleophoma cylindrospora, Fusarium fracticaudum, Phialophora cf. hyalina, and Morchella septimelata.</title>
        <authorList>
            <person name="Wingfield B.D."/>
            <person name="Bills G.F."/>
            <person name="Dong Y."/>
            <person name="Huang W."/>
            <person name="Nel W.J."/>
            <person name="Swalarsk-Parry B.S."/>
            <person name="Vaghefi N."/>
            <person name="Wilken P.M."/>
            <person name="An Z."/>
            <person name="de Beer Z.W."/>
            <person name="De Vos L."/>
            <person name="Chen L."/>
            <person name="Duong T.A."/>
            <person name="Gao Y."/>
            <person name="Hammerbacher A."/>
            <person name="Kikkert J.R."/>
            <person name="Li Y."/>
            <person name="Li H."/>
            <person name="Li K."/>
            <person name="Li Q."/>
            <person name="Liu X."/>
            <person name="Ma X."/>
            <person name="Naidoo K."/>
            <person name="Pethybridge S.J."/>
            <person name="Sun J."/>
            <person name="Steenkamp E.T."/>
            <person name="van der Nest M.A."/>
            <person name="van Wyk S."/>
            <person name="Wingfield M.J."/>
            <person name="Xiong C."/>
            <person name="Yue Q."/>
            <person name="Zhang X."/>
        </authorList>
    </citation>
    <scope>NUCLEOTIDE SEQUENCE [LARGE SCALE GENOMIC DNA]</scope>
    <source>
        <strain evidence="8 9">BP 5553</strain>
    </source>
</reference>
<dbReference type="InterPro" id="IPR052337">
    <property type="entry name" value="SAT4-like"/>
</dbReference>
<dbReference type="PANTHER" id="PTHR33048:SF47">
    <property type="entry name" value="INTEGRAL MEMBRANE PROTEIN-RELATED"/>
    <property type="match status" value="1"/>
</dbReference>
<evidence type="ECO:0000256" key="4">
    <source>
        <dbReference type="ARBA" id="ARBA00023136"/>
    </source>
</evidence>
<dbReference type="RefSeq" id="XP_031865596.1">
    <property type="nucleotide sequence ID" value="XM_032018297.1"/>
</dbReference>
<comment type="similarity">
    <text evidence="5">Belongs to the SAT4 family.</text>
</comment>
<comment type="caution">
    <text evidence="8">The sequence shown here is derived from an EMBL/GenBank/DDBJ whole genome shotgun (WGS) entry which is preliminary data.</text>
</comment>
<dbReference type="STRING" id="2656787.A0A370TBP5"/>
<keyword evidence="3 6" id="KW-1133">Transmembrane helix</keyword>
<feature type="transmembrane region" description="Helical" evidence="6">
    <location>
        <begin position="52"/>
        <end position="75"/>
    </location>
</feature>
<evidence type="ECO:0000256" key="5">
    <source>
        <dbReference type="ARBA" id="ARBA00038359"/>
    </source>
</evidence>
<evidence type="ECO:0000259" key="7">
    <source>
        <dbReference type="Pfam" id="PF20684"/>
    </source>
</evidence>
<proteinExistence type="inferred from homology"/>
<gene>
    <name evidence="8" type="ORF">BP5553_09674</name>
</gene>
<dbReference type="Proteomes" id="UP000254866">
    <property type="component" value="Unassembled WGS sequence"/>
</dbReference>
<feature type="domain" description="Rhodopsin" evidence="7">
    <location>
        <begin position="45"/>
        <end position="273"/>
    </location>
</feature>
<feature type="transmembrane region" description="Helical" evidence="6">
    <location>
        <begin position="243"/>
        <end position="265"/>
    </location>
</feature>
<dbReference type="EMBL" id="NPIC01000012">
    <property type="protein sequence ID" value="RDL31465.1"/>
    <property type="molecule type" value="Genomic_DNA"/>
</dbReference>
<dbReference type="InterPro" id="IPR049326">
    <property type="entry name" value="Rhodopsin_dom_fungi"/>
</dbReference>
<name>A0A370TBP5_9HELO</name>
<keyword evidence="9" id="KW-1185">Reference proteome</keyword>
<keyword evidence="2 6" id="KW-0812">Transmembrane</keyword>
<evidence type="ECO:0000256" key="2">
    <source>
        <dbReference type="ARBA" id="ARBA00022692"/>
    </source>
</evidence>
<comment type="subcellular location">
    <subcellularLocation>
        <location evidence="1">Membrane</location>
        <topology evidence="1">Multi-pass membrane protein</topology>
    </subcellularLocation>
</comment>
<dbReference type="OrthoDB" id="444631at2759"/>
<dbReference type="AlphaFoldDB" id="A0A370TBP5"/>
<keyword evidence="4 6" id="KW-0472">Membrane</keyword>
<feature type="transmembrane region" description="Helical" evidence="6">
    <location>
        <begin position="90"/>
        <end position="114"/>
    </location>
</feature>
<evidence type="ECO:0000256" key="1">
    <source>
        <dbReference type="ARBA" id="ARBA00004141"/>
    </source>
</evidence>
<evidence type="ECO:0000256" key="6">
    <source>
        <dbReference type="SAM" id="Phobius"/>
    </source>
</evidence>
<dbReference type="PANTHER" id="PTHR33048">
    <property type="entry name" value="PTH11-LIKE INTEGRAL MEMBRANE PROTEIN (AFU_ORTHOLOGUE AFUA_5G11245)"/>
    <property type="match status" value="1"/>
</dbReference>
<accession>A0A370TBP5</accession>
<feature type="transmembrane region" description="Helical" evidence="6">
    <location>
        <begin position="126"/>
        <end position="152"/>
    </location>
</feature>
<dbReference type="Pfam" id="PF20684">
    <property type="entry name" value="Fung_rhodopsin"/>
    <property type="match status" value="1"/>
</dbReference>
<evidence type="ECO:0000313" key="9">
    <source>
        <dbReference type="Proteomes" id="UP000254866"/>
    </source>
</evidence>
<evidence type="ECO:0000313" key="8">
    <source>
        <dbReference type="EMBL" id="RDL31465.1"/>
    </source>
</evidence>
<dbReference type="GO" id="GO:0016020">
    <property type="term" value="C:membrane"/>
    <property type="evidence" value="ECO:0007669"/>
    <property type="project" value="UniProtKB-SubCell"/>
</dbReference>
<feature type="transmembrane region" description="Helical" evidence="6">
    <location>
        <begin position="213"/>
        <end position="231"/>
    </location>
</feature>
<organism evidence="8 9">
    <name type="scientific">Venustampulla echinocandica</name>
    <dbReference type="NCBI Taxonomy" id="2656787"/>
    <lineage>
        <taxon>Eukaryota</taxon>
        <taxon>Fungi</taxon>
        <taxon>Dikarya</taxon>
        <taxon>Ascomycota</taxon>
        <taxon>Pezizomycotina</taxon>
        <taxon>Leotiomycetes</taxon>
        <taxon>Helotiales</taxon>
        <taxon>Pleuroascaceae</taxon>
        <taxon>Venustampulla</taxon>
    </lineage>
</organism>
<protein>
    <recommendedName>
        <fullName evidence="7">Rhodopsin domain-containing protein</fullName>
    </recommendedName>
</protein>
<sequence>MAVPTGLTPAQLQVLLEGPALSPPLGVEPNFDNPYAFGTALQIIRKRGPEDYLAILAWALYVAYVAIAIMCGYPVGRHQWDVKFKDMKHWMYHIHIGTMIYGAICFIIKLSILLQYIRIFSSKQRGLFFWTCNALIFLNFTFYTVCLFLEIFSCRPIAKAWNPLIIGTCLDYPTLNTISAAFSSASDFAIFLLPQPLIWKFQMSFKKRLGVSFIFLVALLACISAIMRLYYSVKLADNDDVTWYVSLMGSFVFPELGLGIVVICLPTIPELFKTVTAGSIFSRVGTTASSHGGGGRQSPHDKARLDGFDRLVDNYENPSLRKHNTTATREIEVPIIPRGTQILRTVHVKTESQQQPEVSTARIFGLNHQDRPWDGTHEHKVTVSRL</sequence>
<dbReference type="GeneID" id="43602523"/>
<evidence type="ECO:0000256" key="3">
    <source>
        <dbReference type="ARBA" id="ARBA00022989"/>
    </source>
</evidence>